<protein>
    <submittedName>
        <fullName evidence="1">Uncharacterized protein</fullName>
    </submittedName>
</protein>
<sequence length="230" mass="26166">MLVPSDKQWKKWSLPSKLTAVGTLLGLLSLVYALSIDLIGSFKIETYQSYVDHYAHLDSSKFNYDSFQTREEHRNADNILRIYAYEGEFDQKLKLTSLINASTTKGDTIFIRLKMYANTLREIENDSGYRISLPKYDLTKDEISYVASFGYGPEKFSVFLDGVENSKSGFDEVFFCKKTSMYHLSGFYKFTALGQAQGFKSVHGRLISVDPEMATNTIRAASESDVCYEL</sequence>
<gene>
    <name evidence="1" type="ORF">C427_3737</name>
</gene>
<dbReference type="HOGENOM" id="CLU_1203896_0_0_6"/>
<evidence type="ECO:0000313" key="1">
    <source>
        <dbReference type="EMBL" id="AGH45845.1"/>
    </source>
</evidence>
<dbReference type="EMBL" id="CP003837">
    <property type="protein sequence ID" value="AGH45845.1"/>
    <property type="molecule type" value="Genomic_DNA"/>
</dbReference>
<organism evidence="1 2">
    <name type="scientific">Paraglaciecola psychrophila 170</name>
    <dbReference type="NCBI Taxonomy" id="1129794"/>
    <lineage>
        <taxon>Bacteria</taxon>
        <taxon>Pseudomonadati</taxon>
        <taxon>Pseudomonadota</taxon>
        <taxon>Gammaproteobacteria</taxon>
        <taxon>Alteromonadales</taxon>
        <taxon>Alteromonadaceae</taxon>
        <taxon>Paraglaciecola</taxon>
    </lineage>
</organism>
<evidence type="ECO:0000313" key="2">
    <source>
        <dbReference type="Proteomes" id="UP000011864"/>
    </source>
</evidence>
<proteinExistence type="predicted"/>
<name>M4RQA8_9ALTE</name>
<dbReference type="AlphaFoldDB" id="M4RQA8"/>
<keyword evidence="2" id="KW-1185">Reference proteome</keyword>
<dbReference type="PATRIC" id="fig|1129794.4.peg.3722"/>
<dbReference type="STRING" id="1129794.C427_3737"/>
<reference evidence="1 2" key="1">
    <citation type="journal article" date="2013" name="Genome Announc.">
        <title>Complete Genome Sequence of Glaciecola psychrophila Strain 170T.</title>
        <authorList>
            <person name="Yin J."/>
            <person name="Chen J."/>
            <person name="Liu G."/>
            <person name="Yu Y."/>
            <person name="Song L."/>
            <person name="Wang X."/>
            <person name="Qu X."/>
        </authorList>
    </citation>
    <scope>NUCLEOTIDE SEQUENCE [LARGE SCALE GENOMIC DNA]</scope>
    <source>
        <strain evidence="1 2">170</strain>
    </source>
</reference>
<dbReference type="Proteomes" id="UP000011864">
    <property type="component" value="Chromosome"/>
</dbReference>
<accession>M4RQA8</accession>
<dbReference type="KEGG" id="gps:C427_3737"/>